<reference evidence="4" key="1">
    <citation type="journal article" date="2013" name="Proc. Natl. Acad. Sci. U.S.A.">
        <title>Genome structure and metabolic features in the red seaweed Chondrus crispus shed light on evolution of the Archaeplastida.</title>
        <authorList>
            <person name="Collen J."/>
            <person name="Porcel B."/>
            <person name="Carre W."/>
            <person name="Ball S.G."/>
            <person name="Chaparro C."/>
            <person name="Tonon T."/>
            <person name="Barbeyron T."/>
            <person name="Michel G."/>
            <person name="Noel B."/>
            <person name="Valentin K."/>
            <person name="Elias M."/>
            <person name="Artiguenave F."/>
            <person name="Arun A."/>
            <person name="Aury J.M."/>
            <person name="Barbosa-Neto J.F."/>
            <person name="Bothwell J.H."/>
            <person name="Bouget F.Y."/>
            <person name="Brillet L."/>
            <person name="Cabello-Hurtado F."/>
            <person name="Capella-Gutierrez S."/>
            <person name="Charrier B."/>
            <person name="Cladiere L."/>
            <person name="Cock J.M."/>
            <person name="Coelho S.M."/>
            <person name="Colleoni C."/>
            <person name="Czjzek M."/>
            <person name="Da Silva C."/>
            <person name="Delage L."/>
            <person name="Denoeud F."/>
            <person name="Deschamps P."/>
            <person name="Dittami S.M."/>
            <person name="Gabaldon T."/>
            <person name="Gachon C.M."/>
            <person name="Groisillier A."/>
            <person name="Herve C."/>
            <person name="Jabbari K."/>
            <person name="Katinka M."/>
            <person name="Kloareg B."/>
            <person name="Kowalczyk N."/>
            <person name="Labadie K."/>
            <person name="Leblanc C."/>
            <person name="Lopez P.J."/>
            <person name="McLachlan D.H."/>
            <person name="Meslet-Cladiere L."/>
            <person name="Moustafa A."/>
            <person name="Nehr Z."/>
            <person name="Nyvall Collen P."/>
            <person name="Panaud O."/>
            <person name="Partensky F."/>
            <person name="Poulain J."/>
            <person name="Rensing S.A."/>
            <person name="Rousvoal S."/>
            <person name="Samson G."/>
            <person name="Symeonidi A."/>
            <person name="Weissenbach J."/>
            <person name="Zambounis A."/>
            <person name="Wincker P."/>
            <person name="Boyen C."/>
        </authorList>
    </citation>
    <scope>NUCLEOTIDE SEQUENCE [LARGE SCALE GENOMIC DNA]</scope>
    <source>
        <strain evidence="4">cv. Stackhouse</strain>
    </source>
</reference>
<accession>R7QNR6</accession>
<dbReference type="Gramene" id="CDF39121">
    <property type="protein sequence ID" value="CDF39121"/>
    <property type="gene ID" value="CHC_T00006522001"/>
</dbReference>
<name>R7QNR6_CHOCR</name>
<dbReference type="AlphaFoldDB" id="R7QNR6"/>
<evidence type="ECO:0000256" key="2">
    <source>
        <dbReference type="SAM" id="Phobius"/>
    </source>
</evidence>
<keyword evidence="2" id="KW-1133">Transmembrane helix</keyword>
<evidence type="ECO:0000256" key="1">
    <source>
        <dbReference type="SAM" id="MobiDB-lite"/>
    </source>
</evidence>
<dbReference type="GeneID" id="17326751"/>
<organism evidence="3 4">
    <name type="scientific">Chondrus crispus</name>
    <name type="common">Carrageen Irish moss</name>
    <name type="synonym">Polymorpha crispa</name>
    <dbReference type="NCBI Taxonomy" id="2769"/>
    <lineage>
        <taxon>Eukaryota</taxon>
        <taxon>Rhodophyta</taxon>
        <taxon>Florideophyceae</taxon>
        <taxon>Rhodymeniophycidae</taxon>
        <taxon>Gigartinales</taxon>
        <taxon>Gigartinaceae</taxon>
        <taxon>Chondrus</taxon>
    </lineage>
</organism>
<keyword evidence="2" id="KW-0472">Membrane</keyword>
<dbReference type="KEGG" id="ccp:CHC_T00006522001"/>
<protein>
    <submittedName>
        <fullName evidence="3">Uncharacterized protein</fullName>
    </submittedName>
</protein>
<dbReference type="Proteomes" id="UP000012073">
    <property type="component" value="Unassembled WGS sequence"/>
</dbReference>
<feature type="transmembrane region" description="Helical" evidence="2">
    <location>
        <begin position="95"/>
        <end position="113"/>
    </location>
</feature>
<evidence type="ECO:0000313" key="4">
    <source>
        <dbReference type="Proteomes" id="UP000012073"/>
    </source>
</evidence>
<keyword evidence="2" id="KW-0812">Transmembrane</keyword>
<feature type="compositionally biased region" description="Basic residues" evidence="1">
    <location>
        <begin position="1"/>
        <end position="10"/>
    </location>
</feature>
<dbReference type="RefSeq" id="XP_005719032.1">
    <property type="nucleotide sequence ID" value="XM_005718975.1"/>
</dbReference>
<keyword evidence="4" id="KW-1185">Reference proteome</keyword>
<dbReference type="EMBL" id="HG002002">
    <property type="protein sequence ID" value="CDF39121.1"/>
    <property type="molecule type" value="Genomic_DNA"/>
</dbReference>
<gene>
    <name evidence="3" type="ORF">CHC_T00006522001</name>
</gene>
<proteinExistence type="predicted"/>
<sequence length="153" mass="16938">MLVRLHRRGNGKSGQAGQRLEGRQHERVREVRIYQLQSTSPSFFLVSQAFLVALIADRIGDAKKGPLLALSAGSTHKDLNTRRFALGALLGRRPAHIVFAHVGTTLVLVSLAARPCRFRRANVAVPQRISSRASLGVSLLELQTRILKRKSDR</sequence>
<evidence type="ECO:0000313" key="3">
    <source>
        <dbReference type="EMBL" id="CDF39121.1"/>
    </source>
</evidence>
<feature type="region of interest" description="Disordered" evidence="1">
    <location>
        <begin position="1"/>
        <end position="23"/>
    </location>
</feature>